<evidence type="ECO:0000256" key="7">
    <source>
        <dbReference type="ARBA" id="ARBA00022801"/>
    </source>
</evidence>
<evidence type="ECO:0000256" key="3">
    <source>
        <dbReference type="ARBA" id="ARBA00001941"/>
    </source>
</evidence>
<keyword evidence="6" id="KW-0479">Metal-binding</keyword>
<dbReference type="SMART" id="SM00471">
    <property type="entry name" value="HDc"/>
    <property type="match status" value="1"/>
</dbReference>
<evidence type="ECO:0000313" key="9">
    <source>
        <dbReference type="EMBL" id="AHF98801.1"/>
    </source>
</evidence>
<accession>W0JNE8</accession>
<dbReference type="eggNOG" id="arCOG04311">
    <property type="taxonomic scope" value="Archaea"/>
</dbReference>
<keyword evidence="10" id="KW-1185">Reference proteome</keyword>
<dbReference type="Proteomes" id="UP000019024">
    <property type="component" value="Chromosome"/>
</dbReference>
<protein>
    <recommendedName>
        <fullName evidence="5">5'-deoxynucleotidase</fullName>
        <ecNumber evidence="5">3.1.3.89</ecNumber>
    </recommendedName>
</protein>
<dbReference type="GeneID" id="25144415"/>
<organism evidence="9 10">
    <name type="scientific">Halostagnicola larsenii XH-48</name>
    <dbReference type="NCBI Taxonomy" id="797299"/>
    <lineage>
        <taxon>Archaea</taxon>
        <taxon>Methanobacteriati</taxon>
        <taxon>Methanobacteriota</taxon>
        <taxon>Stenosarchaea group</taxon>
        <taxon>Halobacteria</taxon>
        <taxon>Halobacteriales</taxon>
        <taxon>Natrialbaceae</taxon>
        <taxon>Halostagnicola</taxon>
    </lineage>
</organism>
<comment type="cofactor">
    <cofactor evidence="2">
        <name>Mn(2+)</name>
        <dbReference type="ChEBI" id="CHEBI:29035"/>
    </cofactor>
</comment>
<evidence type="ECO:0000256" key="1">
    <source>
        <dbReference type="ARBA" id="ARBA00001638"/>
    </source>
</evidence>
<feature type="domain" description="HD/PDEase" evidence="8">
    <location>
        <begin position="38"/>
        <end position="161"/>
    </location>
</feature>
<proteinExistence type="predicted"/>
<dbReference type="OrthoDB" id="46088at2157"/>
<sequence length="219" mass="24717">MTEPDSGGGRDNPLETILRAFLLKDEGRTGWQLRGVEDPESVAGHSWGVALLSLFYADHDDAPADVDPDRALRMAVLHDLAEAETGDFATRADSSADTIDPAEKARLEEDAITELLEPFDENDGLRAIWDEYEVRESPTAQFVKDMDLVDMCVQAVHYEREGRYDPADDTGTDEQFAEYDALDEFFATATPRIRTEIGRRLLEEARDRYEAVRDDRTEQ</sequence>
<comment type="cofactor">
    <cofactor evidence="3">
        <name>Co(2+)</name>
        <dbReference type="ChEBI" id="CHEBI:48828"/>
    </cofactor>
</comment>
<dbReference type="SUPFAM" id="SSF109604">
    <property type="entry name" value="HD-domain/PDEase-like"/>
    <property type="match status" value="1"/>
</dbReference>
<dbReference type="AlphaFoldDB" id="W0JNE8"/>
<dbReference type="FunFam" id="1.10.3210.10:FF:000035">
    <property type="entry name" value="HD family hydrolase"/>
    <property type="match status" value="1"/>
</dbReference>
<dbReference type="EC" id="3.1.3.89" evidence="5"/>
<dbReference type="RefSeq" id="WP_049952003.1">
    <property type="nucleotide sequence ID" value="NZ_CP007055.1"/>
</dbReference>
<evidence type="ECO:0000256" key="4">
    <source>
        <dbReference type="ARBA" id="ARBA00011738"/>
    </source>
</evidence>
<dbReference type="HOGENOM" id="CLU_039453_1_1_2"/>
<evidence type="ECO:0000256" key="5">
    <source>
        <dbReference type="ARBA" id="ARBA00012964"/>
    </source>
</evidence>
<reference evidence="9 10" key="1">
    <citation type="submission" date="2014-01" db="EMBL/GenBank/DDBJ databases">
        <authorList>
            <consortium name="DOE Joint Genome Institute"/>
            <person name="Anderson I."/>
            <person name="Huntemann M."/>
            <person name="Han J."/>
            <person name="Chen A."/>
            <person name="Kyrpides N."/>
            <person name="Mavromatis K."/>
            <person name="Markowitz V."/>
            <person name="Palaniappan K."/>
            <person name="Ivanova N."/>
            <person name="Schaumberg A."/>
            <person name="Pati A."/>
            <person name="Liolios K."/>
            <person name="Nordberg H.P."/>
            <person name="Cantor M.N."/>
            <person name="Hua S.X."/>
            <person name="Woyke T."/>
        </authorList>
    </citation>
    <scope>NUCLEOTIDE SEQUENCE [LARGE SCALE GENOMIC DNA]</scope>
    <source>
        <strain evidence="9 10">XH-48</strain>
    </source>
</reference>
<dbReference type="PANTHER" id="PTHR11845:SF13">
    <property type="entry name" value="5'-DEOXYNUCLEOTIDASE HDDC2"/>
    <property type="match status" value="1"/>
</dbReference>
<gene>
    <name evidence="9" type="ORF">HALLA_07940</name>
</gene>
<dbReference type="GO" id="GO:0002953">
    <property type="term" value="F:5'-deoxynucleotidase activity"/>
    <property type="evidence" value="ECO:0007669"/>
    <property type="project" value="UniProtKB-EC"/>
</dbReference>
<evidence type="ECO:0000313" key="10">
    <source>
        <dbReference type="Proteomes" id="UP000019024"/>
    </source>
</evidence>
<evidence type="ECO:0000256" key="6">
    <source>
        <dbReference type="ARBA" id="ARBA00022723"/>
    </source>
</evidence>
<dbReference type="Pfam" id="PF13023">
    <property type="entry name" value="HD_3"/>
    <property type="match status" value="1"/>
</dbReference>
<dbReference type="InterPro" id="IPR006674">
    <property type="entry name" value="HD_domain"/>
</dbReference>
<dbReference type="STRING" id="797299.HALLA_07940"/>
<dbReference type="Gene3D" id="1.10.3210.10">
    <property type="entry name" value="Hypothetical protein af1432"/>
    <property type="match status" value="1"/>
</dbReference>
<evidence type="ECO:0000259" key="8">
    <source>
        <dbReference type="SMART" id="SM00471"/>
    </source>
</evidence>
<dbReference type="EMBL" id="CP007055">
    <property type="protein sequence ID" value="AHF98801.1"/>
    <property type="molecule type" value="Genomic_DNA"/>
</dbReference>
<comment type="subunit">
    <text evidence="4">Homodimer.</text>
</comment>
<dbReference type="InterPro" id="IPR003607">
    <property type="entry name" value="HD/PDEase_dom"/>
</dbReference>
<dbReference type="GO" id="GO:0005737">
    <property type="term" value="C:cytoplasm"/>
    <property type="evidence" value="ECO:0007669"/>
    <property type="project" value="TreeGrafter"/>
</dbReference>
<keyword evidence="7 9" id="KW-0378">Hydrolase</keyword>
<dbReference type="PANTHER" id="PTHR11845">
    <property type="entry name" value="5'-DEOXYNUCLEOTIDASE HDDC2"/>
    <property type="match status" value="1"/>
</dbReference>
<comment type="catalytic activity">
    <reaction evidence="1">
        <text>a 2'-deoxyribonucleoside 5'-phosphate + H2O = a 2'-deoxyribonucleoside + phosphate</text>
        <dbReference type="Rhea" id="RHEA:36167"/>
        <dbReference type="ChEBI" id="CHEBI:15377"/>
        <dbReference type="ChEBI" id="CHEBI:18274"/>
        <dbReference type="ChEBI" id="CHEBI:43474"/>
        <dbReference type="ChEBI" id="CHEBI:65317"/>
        <dbReference type="EC" id="3.1.3.89"/>
    </reaction>
</comment>
<dbReference type="KEGG" id="hlr:HALLA_07940"/>
<dbReference type="GO" id="GO:0046872">
    <property type="term" value="F:metal ion binding"/>
    <property type="evidence" value="ECO:0007669"/>
    <property type="project" value="UniProtKB-KW"/>
</dbReference>
<dbReference type="PATRIC" id="fig|797299.3.peg.630"/>
<dbReference type="InterPro" id="IPR039356">
    <property type="entry name" value="YfbR/HDDC2"/>
</dbReference>
<name>W0JNE8_9EURY</name>
<evidence type="ECO:0000256" key="2">
    <source>
        <dbReference type="ARBA" id="ARBA00001936"/>
    </source>
</evidence>